<dbReference type="GO" id="GO:0048512">
    <property type="term" value="P:circadian behavior"/>
    <property type="evidence" value="ECO:0007669"/>
    <property type="project" value="TreeGrafter"/>
</dbReference>
<dbReference type="eggNOG" id="KOG4350">
    <property type="taxonomic scope" value="Eukaryota"/>
</dbReference>
<dbReference type="GO" id="GO:0050804">
    <property type="term" value="P:modulation of chemical synaptic transmission"/>
    <property type="evidence" value="ECO:0007669"/>
    <property type="project" value="TreeGrafter"/>
</dbReference>
<proteinExistence type="predicted"/>
<dbReference type="GO" id="GO:0005737">
    <property type="term" value="C:cytoplasm"/>
    <property type="evidence" value="ECO:0007669"/>
    <property type="project" value="TreeGrafter"/>
</dbReference>
<dbReference type="OrthoDB" id="9997739at2759"/>
<dbReference type="PANTHER" id="PTHR46306:SF1">
    <property type="entry name" value="BTB_POZ DOMAIN-CONTAINING PROTEIN 9"/>
    <property type="match status" value="1"/>
</dbReference>
<dbReference type="HOGENOM" id="CLU_1519259_0_0_1"/>
<name>E3NWN1_CAERE</name>
<gene>
    <name evidence="1" type="ORF">CRE_13884</name>
</gene>
<dbReference type="Proteomes" id="UP000008281">
    <property type="component" value="Unassembled WGS sequence"/>
</dbReference>
<dbReference type="InParanoid" id="E3NWN1"/>
<dbReference type="PANTHER" id="PTHR46306">
    <property type="entry name" value="BTB/POZ DOMAIN-CONTAINING PROTEIN 9"/>
    <property type="match status" value="1"/>
</dbReference>
<reference evidence="1" key="1">
    <citation type="submission" date="2007-07" db="EMBL/GenBank/DDBJ databases">
        <title>PCAP assembly of the Caenorhabditis remanei genome.</title>
        <authorList>
            <consortium name="The Caenorhabditis remanei Sequencing Consortium"/>
            <person name="Wilson R.K."/>
        </authorList>
    </citation>
    <scope>NUCLEOTIDE SEQUENCE [LARGE SCALE GENOMIC DNA]</scope>
    <source>
        <strain evidence="1">PB4641</strain>
    </source>
</reference>
<evidence type="ECO:0000313" key="1">
    <source>
        <dbReference type="EMBL" id="EFP03986.1"/>
    </source>
</evidence>
<evidence type="ECO:0008006" key="3">
    <source>
        <dbReference type="Google" id="ProtNLM"/>
    </source>
</evidence>
<organism evidence="2">
    <name type="scientific">Caenorhabditis remanei</name>
    <name type="common">Caenorhabditis vulgaris</name>
    <dbReference type="NCBI Taxonomy" id="31234"/>
    <lineage>
        <taxon>Eukaryota</taxon>
        <taxon>Metazoa</taxon>
        <taxon>Ecdysozoa</taxon>
        <taxon>Nematoda</taxon>
        <taxon>Chromadorea</taxon>
        <taxon>Rhabditida</taxon>
        <taxon>Rhabditina</taxon>
        <taxon>Rhabditomorpha</taxon>
        <taxon>Rhabditoidea</taxon>
        <taxon>Rhabditidae</taxon>
        <taxon>Peloderinae</taxon>
        <taxon>Caenorhabditis</taxon>
    </lineage>
</organism>
<protein>
    <recommendedName>
        <fullName evidence="3">F5/8 type C domain-containing protein</fullName>
    </recommendedName>
</protein>
<sequence>MILSKYSVFSYSFYQFPKFSTGLDTSVCCAYSTVNPICQGPNNRFTIDEDLGIFIVDLGRAFIMNTILIELSWRGDVNAFSYQLCVGMQNTNASHWQMIADYSKFDCRGVQKVYMEDTVIRYIMIKVIDPTSYRLESSHVEAIYSSQTMTVDPKSYCIGELENFLFFSILKKYEIRF</sequence>
<dbReference type="AlphaFoldDB" id="E3NWN1"/>
<dbReference type="GO" id="GO:0008344">
    <property type="term" value="P:adult locomotory behavior"/>
    <property type="evidence" value="ECO:0007669"/>
    <property type="project" value="TreeGrafter"/>
</dbReference>
<accession>E3NWN1</accession>
<keyword evidence="2" id="KW-1185">Reference proteome</keyword>
<dbReference type="InterPro" id="IPR052407">
    <property type="entry name" value="BTB_POZ_domain_cont_9"/>
</dbReference>
<evidence type="ECO:0000313" key="2">
    <source>
        <dbReference type="Proteomes" id="UP000008281"/>
    </source>
</evidence>
<dbReference type="EMBL" id="DS271713">
    <property type="protein sequence ID" value="EFP03986.1"/>
    <property type="molecule type" value="Genomic_DNA"/>
</dbReference>
<dbReference type="STRING" id="31234.E3NWN1"/>